<dbReference type="GO" id="GO:0009055">
    <property type="term" value="F:electron transfer activity"/>
    <property type="evidence" value="ECO:0007669"/>
    <property type="project" value="InterPro"/>
</dbReference>
<dbReference type="AlphaFoldDB" id="A0A5N1JCR9"/>
<reference evidence="12 13" key="1">
    <citation type="submission" date="2019-09" db="EMBL/GenBank/DDBJ databases">
        <title>Genome Sequence of Larkinella sp MA1.</title>
        <authorList>
            <person name="Srinivasan S."/>
        </authorList>
    </citation>
    <scope>NUCLEOTIDE SEQUENCE [LARGE SCALE GENOMIC DNA]</scope>
    <source>
        <strain evidence="12 13">MA1</strain>
    </source>
</reference>
<dbReference type="PIRSF" id="PIRSF000294">
    <property type="entry name" value="Cytochrome-c_peroxidase"/>
    <property type="match status" value="1"/>
</dbReference>
<evidence type="ECO:0000313" key="13">
    <source>
        <dbReference type="Proteomes" id="UP000326344"/>
    </source>
</evidence>
<dbReference type="GO" id="GO:0020037">
    <property type="term" value="F:heme binding"/>
    <property type="evidence" value="ECO:0007669"/>
    <property type="project" value="InterPro"/>
</dbReference>
<feature type="chain" id="PRO_5024862338" evidence="10">
    <location>
        <begin position="26"/>
        <end position="327"/>
    </location>
</feature>
<evidence type="ECO:0000256" key="5">
    <source>
        <dbReference type="ARBA" id="ARBA00022764"/>
    </source>
</evidence>
<keyword evidence="4 10" id="KW-0732">Signal</keyword>
<comment type="PTM">
    <text evidence="8">Binds 2 heme groups per subunit.</text>
</comment>
<feature type="binding site" description="axial binding residue" evidence="9">
    <location>
        <position position="65"/>
    </location>
    <ligand>
        <name>heme c</name>
        <dbReference type="ChEBI" id="CHEBI:61717"/>
        <label>1</label>
    </ligand>
    <ligandPart>
        <name>Fe</name>
        <dbReference type="ChEBI" id="CHEBI:18248"/>
    </ligandPart>
</feature>
<proteinExistence type="predicted"/>
<feature type="domain" description="Cytochrome c" evidence="11">
    <location>
        <begin position="190"/>
        <end position="317"/>
    </location>
</feature>
<organism evidence="12 13">
    <name type="scientific">Larkinella humicola</name>
    <dbReference type="NCBI Taxonomy" id="2607654"/>
    <lineage>
        <taxon>Bacteria</taxon>
        <taxon>Pseudomonadati</taxon>
        <taxon>Bacteroidota</taxon>
        <taxon>Cytophagia</taxon>
        <taxon>Cytophagales</taxon>
        <taxon>Spirosomataceae</taxon>
        <taxon>Larkinella</taxon>
    </lineage>
</organism>
<feature type="binding site" description="covalent" evidence="8">
    <location>
        <position position="64"/>
    </location>
    <ligand>
        <name>heme c</name>
        <dbReference type="ChEBI" id="CHEBI:61717"/>
        <label>1</label>
    </ligand>
</feature>
<dbReference type="EMBL" id="VTWS01000005">
    <property type="protein sequence ID" value="KAA9349594.1"/>
    <property type="molecule type" value="Genomic_DNA"/>
</dbReference>
<dbReference type="InterPro" id="IPR036909">
    <property type="entry name" value="Cyt_c-like_dom_sf"/>
</dbReference>
<dbReference type="Gene3D" id="1.10.760.10">
    <property type="entry name" value="Cytochrome c-like domain"/>
    <property type="match status" value="2"/>
</dbReference>
<evidence type="ECO:0000313" key="12">
    <source>
        <dbReference type="EMBL" id="KAA9349594.1"/>
    </source>
</evidence>
<dbReference type="SUPFAM" id="SSF46626">
    <property type="entry name" value="Cytochrome c"/>
    <property type="match status" value="2"/>
</dbReference>
<feature type="binding site" description="covalent" evidence="8">
    <location>
        <position position="208"/>
    </location>
    <ligand>
        <name>heme c</name>
        <dbReference type="ChEBI" id="CHEBI:61717"/>
        <label>2</label>
    </ligand>
</feature>
<gene>
    <name evidence="12" type="ORF">F0P93_19210</name>
</gene>
<feature type="binding site" description="axial binding residue" evidence="9">
    <location>
        <position position="209"/>
    </location>
    <ligand>
        <name>heme c</name>
        <dbReference type="ChEBI" id="CHEBI:61717"/>
        <label>2</label>
    </ligand>
    <ligandPart>
        <name>Fe</name>
        <dbReference type="ChEBI" id="CHEBI:18248"/>
    </ligandPart>
</feature>
<feature type="binding site" description="covalent" evidence="8">
    <location>
        <position position="61"/>
    </location>
    <ligand>
        <name>heme c</name>
        <dbReference type="ChEBI" id="CHEBI:61717"/>
        <label>1</label>
    </ligand>
</feature>
<keyword evidence="5" id="KW-0574">Periplasm</keyword>
<accession>A0A5N1JCR9</accession>
<dbReference type="InterPro" id="IPR051395">
    <property type="entry name" value="Cytochrome_c_Peroxidase/MauG"/>
</dbReference>
<evidence type="ECO:0000256" key="4">
    <source>
        <dbReference type="ARBA" id="ARBA00022729"/>
    </source>
</evidence>
<comment type="subcellular location">
    <subcellularLocation>
        <location evidence="1">Periplasm</location>
    </subcellularLocation>
</comment>
<dbReference type="PROSITE" id="PS51007">
    <property type="entry name" value="CYTC"/>
    <property type="match status" value="1"/>
</dbReference>
<dbReference type="GO" id="GO:0004130">
    <property type="term" value="F:cytochrome-c peroxidase activity"/>
    <property type="evidence" value="ECO:0007669"/>
    <property type="project" value="TreeGrafter"/>
</dbReference>
<comment type="cofactor">
    <cofactor evidence="8">
        <name>heme</name>
        <dbReference type="ChEBI" id="CHEBI:30413"/>
    </cofactor>
    <text evidence="8">Binds 2 heme groups.</text>
</comment>
<evidence type="ECO:0000256" key="7">
    <source>
        <dbReference type="ARBA" id="ARBA00023004"/>
    </source>
</evidence>
<protein>
    <submittedName>
        <fullName evidence="12">Cytochrome-c peroxidase</fullName>
    </submittedName>
</protein>
<dbReference type="InterPro" id="IPR026259">
    <property type="entry name" value="MauG/Cytc_peroxidase"/>
</dbReference>
<evidence type="ECO:0000256" key="3">
    <source>
        <dbReference type="ARBA" id="ARBA00022723"/>
    </source>
</evidence>
<evidence type="ECO:0000256" key="8">
    <source>
        <dbReference type="PIRSR" id="PIRSR000294-1"/>
    </source>
</evidence>
<keyword evidence="2 8" id="KW-0349">Heme</keyword>
<evidence type="ECO:0000256" key="10">
    <source>
        <dbReference type="SAM" id="SignalP"/>
    </source>
</evidence>
<name>A0A5N1JCR9_9BACT</name>
<dbReference type="Proteomes" id="UP000326344">
    <property type="component" value="Unassembled WGS sequence"/>
</dbReference>
<sequence>MRALVTWQKKIFLLASAGFFVLSFAPRPAENQSGDEPLTKSKLGEKLFFDPILSSNRTISCASCHKPEFAFADTMVLSLGVNGQVTDRNTPSAMNLAGRIHLFWDGRASSLEMQALQPIAAPNEMNLPIAEAVSRLNADPYYARAFRNVFRTNASEKTLADALATYERTLETSDTPYDRFINGDDTALSPAAQRGRIVFIGRANCANCHAGEDFTADRFKNIGLYDGKKLTDPGRFAVTKDSSQLGHFKVPGLRNVALTAPYMHNGMFKTLRQVLEYYNKPDDFVRNGHNRDLSLSTPLNLSENDLTDLEAFLHALTDERFVKRIKK</sequence>
<evidence type="ECO:0000259" key="11">
    <source>
        <dbReference type="PROSITE" id="PS51007"/>
    </source>
</evidence>
<comment type="caution">
    <text evidence="12">The sequence shown here is derived from an EMBL/GenBank/DDBJ whole genome shotgun (WGS) entry which is preliminary data.</text>
</comment>
<dbReference type="GO" id="GO:0046872">
    <property type="term" value="F:metal ion binding"/>
    <property type="evidence" value="ECO:0007669"/>
    <property type="project" value="UniProtKB-KW"/>
</dbReference>
<keyword evidence="7 9" id="KW-0408">Iron</keyword>
<dbReference type="InterPro" id="IPR004852">
    <property type="entry name" value="Di-haem_cyt_c_peroxidsae"/>
</dbReference>
<dbReference type="Pfam" id="PF03150">
    <property type="entry name" value="CCP_MauG"/>
    <property type="match status" value="1"/>
</dbReference>
<feature type="binding site" description="covalent" evidence="8">
    <location>
        <position position="205"/>
    </location>
    <ligand>
        <name>heme c</name>
        <dbReference type="ChEBI" id="CHEBI:61717"/>
        <label>2</label>
    </ligand>
</feature>
<dbReference type="PANTHER" id="PTHR30600">
    <property type="entry name" value="CYTOCHROME C PEROXIDASE-RELATED"/>
    <property type="match status" value="1"/>
</dbReference>
<keyword evidence="6" id="KW-0560">Oxidoreductase</keyword>
<keyword evidence="12" id="KW-0575">Peroxidase</keyword>
<evidence type="ECO:0000256" key="2">
    <source>
        <dbReference type="ARBA" id="ARBA00022617"/>
    </source>
</evidence>
<feature type="signal peptide" evidence="10">
    <location>
        <begin position="1"/>
        <end position="25"/>
    </location>
</feature>
<dbReference type="GO" id="GO:0042597">
    <property type="term" value="C:periplasmic space"/>
    <property type="evidence" value="ECO:0007669"/>
    <property type="project" value="UniProtKB-SubCell"/>
</dbReference>
<evidence type="ECO:0000256" key="9">
    <source>
        <dbReference type="PIRSR" id="PIRSR000294-2"/>
    </source>
</evidence>
<evidence type="ECO:0000256" key="6">
    <source>
        <dbReference type="ARBA" id="ARBA00023002"/>
    </source>
</evidence>
<keyword evidence="3 9" id="KW-0479">Metal-binding</keyword>
<dbReference type="RefSeq" id="WP_150878822.1">
    <property type="nucleotide sequence ID" value="NZ_VTWS01000005.1"/>
</dbReference>
<evidence type="ECO:0000256" key="1">
    <source>
        <dbReference type="ARBA" id="ARBA00004418"/>
    </source>
</evidence>
<dbReference type="InterPro" id="IPR009056">
    <property type="entry name" value="Cyt_c-like_dom"/>
</dbReference>
<keyword evidence="13" id="KW-1185">Reference proteome</keyword>